<protein>
    <submittedName>
        <fullName evidence="1">Uncharacterized protein</fullName>
    </submittedName>
</protein>
<gene>
    <name evidence="1" type="ORF">ICHIAU1_03660</name>
</gene>
<proteinExistence type="predicted"/>
<evidence type="ECO:0000313" key="2">
    <source>
        <dbReference type="Proteomes" id="UP000463961"/>
    </source>
</evidence>
<name>A0A679I6T7_9RHOO</name>
<evidence type="ECO:0000313" key="1">
    <source>
        <dbReference type="EMBL" id="BBU68083.1"/>
    </source>
</evidence>
<keyword evidence="2" id="KW-1185">Reference proteome</keyword>
<sequence>MQSIKNLRGLLALGVTGVFLSGCTHTGAVHYANDVTVNPDADIATESLLNEEGITSLGAGPGGYR</sequence>
<dbReference type="EMBL" id="AP022345">
    <property type="protein sequence ID" value="BBU68083.1"/>
    <property type="molecule type" value="Genomic_DNA"/>
</dbReference>
<dbReference type="PROSITE" id="PS51257">
    <property type="entry name" value="PROKAR_LIPOPROTEIN"/>
    <property type="match status" value="1"/>
</dbReference>
<dbReference type="RefSeq" id="WP_162048974.1">
    <property type="nucleotide sequence ID" value="NZ_AP019011.1"/>
</dbReference>
<organism evidence="1 2">
    <name type="scientific">Fluviibacter phosphoraccumulans</name>
    <dbReference type="NCBI Taxonomy" id="1751046"/>
    <lineage>
        <taxon>Bacteria</taxon>
        <taxon>Pseudomonadati</taxon>
        <taxon>Pseudomonadota</taxon>
        <taxon>Betaproteobacteria</taxon>
        <taxon>Rhodocyclales</taxon>
        <taxon>Fluviibacteraceae</taxon>
        <taxon>Fluviibacter</taxon>
    </lineage>
</organism>
<reference evidence="2" key="1">
    <citation type="submission" date="2020-01" db="EMBL/GenBank/DDBJ databases">
        <title>Phosphoaccumulans saitamaens gen. nov., sp. nov., a polyphosphate accumulating bacterium isolated from surface river water.</title>
        <authorList>
            <person name="Watanabe K."/>
            <person name="Suda W."/>
        </authorList>
    </citation>
    <scope>NUCLEOTIDE SEQUENCE [LARGE SCALE GENOMIC DNA]</scope>
    <source>
        <strain evidence="2">ICHIAU1</strain>
    </source>
</reference>
<dbReference type="Proteomes" id="UP000463961">
    <property type="component" value="Chromosome"/>
</dbReference>
<accession>A0A679I6T7</accession>
<dbReference type="AlphaFoldDB" id="A0A679I6T7"/>